<protein>
    <submittedName>
        <fullName evidence="18">NADH dehydrogenase subunit L</fullName>
    </submittedName>
</protein>
<keyword evidence="10 14" id="KW-0472">Membrane</keyword>
<keyword evidence="19" id="KW-1185">Reference proteome</keyword>
<evidence type="ECO:0000256" key="6">
    <source>
        <dbReference type="ARBA" id="ARBA00022957"/>
    </source>
</evidence>
<evidence type="ECO:0000256" key="9">
    <source>
        <dbReference type="ARBA" id="ARBA00023027"/>
    </source>
</evidence>
<comment type="catalytic activity">
    <reaction evidence="11">
        <text>a plastoquinone + NADPH + (n+1) H(+)(in) = a plastoquinol + NADP(+) + n H(+)(out)</text>
        <dbReference type="Rhea" id="RHEA:42612"/>
        <dbReference type="Rhea" id="RHEA-COMP:9561"/>
        <dbReference type="Rhea" id="RHEA-COMP:9562"/>
        <dbReference type="ChEBI" id="CHEBI:15378"/>
        <dbReference type="ChEBI" id="CHEBI:17757"/>
        <dbReference type="ChEBI" id="CHEBI:57783"/>
        <dbReference type="ChEBI" id="CHEBI:58349"/>
        <dbReference type="ChEBI" id="CHEBI:62192"/>
    </reaction>
</comment>
<dbReference type="PRINTS" id="PR01434">
    <property type="entry name" value="NADHDHGNASE5"/>
</dbReference>
<name>A0A1I6MFD8_9BACT</name>
<keyword evidence="3 13" id="KW-0812">Transmembrane</keyword>
<keyword evidence="9" id="KW-0520">NAD</keyword>
<reference evidence="18 19" key="1">
    <citation type="submission" date="2016-10" db="EMBL/GenBank/DDBJ databases">
        <authorList>
            <person name="de Groot N.N."/>
        </authorList>
    </citation>
    <scope>NUCLEOTIDE SEQUENCE [LARGE SCALE GENOMIC DNA]</scope>
    <source>
        <strain evidence="18 19">DSM 21001</strain>
    </source>
</reference>
<feature type="transmembrane region" description="Helical" evidence="14">
    <location>
        <begin position="118"/>
        <end position="135"/>
    </location>
</feature>
<feature type="transmembrane region" description="Helical" evidence="14">
    <location>
        <begin position="472"/>
        <end position="497"/>
    </location>
</feature>
<sequence length="656" mass="70547">MPSQYLWLIPILPFTGFLLNGTLGRRLPRAAVTAIALLFTAIPAIIVAMLWQGALSTGQEAISKTYGTWIQAGAFHVDFTLAVDHLTLIMLGVVTGVGFLIHLYSAGYMAHEEGYWRFFAYLNLFMFFMSVLVLAESFLLLFVGWEGVGLASYLLIGFYFKKDSAANAGKKAFIVNRIGDFGFLLAMFLLIAHFGTLSFNGVFAAIAAQPALQGGFLTAIALCLVLGAAGKSAQIPLYVWLPDAMEGPTPVSALIHAATMVTAGIYMIARCHTLFDRSPLALTVVACIGAATALFAAIIGMVQHDIKRVLAYSTVSQLGYMFLACGVGAYGAGVFHLMTHAFFKALLFLSAGSVIHALSGEQDMRKMGGLWKKIPWTFGVMTVGVIAIAGIPPFAGFFSKDEILYRAFALQSNPALGHVLWAIGLLTAGMTSFYMFRLWFKTFFGKQSVEEHASHGHSHDAHHTHGVHESPWIMLFPLVVLAILSVIGGFVGVPAALGGHNELERFLEPVFSSAAPVATEVASHGLEIGLAAVSVATAALGFVIALFFYWMRPGTIGRAVGGTWAYELVKNKFYIDEIYNLAIVTPLLAITRLVLDLIVDRGVVNGSGQAAGLATEGLGSLTRRMQSGNIRSYAGWLALGAAAVIAVMVFGRFWIF</sequence>
<dbReference type="STRING" id="474950.SAMN05421771_2530"/>
<dbReference type="PANTHER" id="PTHR42829:SF2">
    <property type="entry name" value="NADH-UBIQUINONE OXIDOREDUCTASE CHAIN 5"/>
    <property type="match status" value="1"/>
</dbReference>
<evidence type="ECO:0000259" key="15">
    <source>
        <dbReference type="Pfam" id="PF00361"/>
    </source>
</evidence>
<evidence type="ECO:0000256" key="5">
    <source>
        <dbReference type="ARBA" id="ARBA00022857"/>
    </source>
</evidence>
<dbReference type="InterPro" id="IPR003945">
    <property type="entry name" value="NU5C-like"/>
</dbReference>
<evidence type="ECO:0000256" key="3">
    <source>
        <dbReference type="ARBA" id="ARBA00022692"/>
    </source>
</evidence>
<dbReference type="GO" id="GO:0015990">
    <property type="term" value="P:electron transport coupled proton transport"/>
    <property type="evidence" value="ECO:0007669"/>
    <property type="project" value="TreeGrafter"/>
</dbReference>
<feature type="transmembrane region" description="Helical" evidence="14">
    <location>
        <begin position="141"/>
        <end position="160"/>
    </location>
</feature>
<dbReference type="Gene3D" id="1.20.5.2700">
    <property type="match status" value="1"/>
</dbReference>
<evidence type="ECO:0000313" key="19">
    <source>
        <dbReference type="Proteomes" id="UP000199024"/>
    </source>
</evidence>
<dbReference type="NCBIfam" id="TIGR01974">
    <property type="entry name" value="NDH_I_L"/>
    <property type="match status" value="1"/>
</dbReference>
<dbReference type="RefSeq" id="WP_089839452.1">
    <property type="nucleotide sequence ID" value="NZ_FOZL01000001.1"/>
</dbReference>
<feature type="transmembrane region" description="Helical" evidence="14">
    <location>
        <begin position="30"/>
        <end position="51"/>
    </location>
</feature>
<feature type="transmembrane region" description="Helical" evidence="14">
    <location>
        <begin position="633"/>
        <end position="655"/>
    </location>
</feature>
<evidence type="ECO:0000256" key="14">
    <source>
        <dbReference type="SAM" id="Phobius"/>
    </source>
</evidence>
<gene>
    <name evidence="18" type="ORF">SAMN05421771_2530</name>
</gene>
<feature type="transmembrane region" description="Helical" evidence="14">
    <location>
        <begin position="251"/>
        <end position="269"/>
    </location>
</feature>
<dbReference type="EMBL" id="FOZL01000001">
    <property type="protein sequence ID" value="SFS14424.1"/>
    <property type="molecule type" value="Genomic_DNA"/>
</dbReference>
<feature type="transmembrane region" description="Helical" evidence="14">
    <location>
        <begin position="6"/>
        <end position="23"/>
    </location>
</feature>
<keyword evidence="8 14" id="KW-1133">Transmembrane helix</keyword>
<comment type="subcellular location">
    <subcellularLocation>
        <location evidence="1">Endomembrane system</location>
        <topology evidence="1">Multi-pass membrane protein</topology>
    </subcellularLocation>
    <subcellularLocation>
        <location evidence="13">Membrane</location>
        <topology evidence="13">Multi-pass membrane protein</topology>
    </subcellularLocation>
</comment>
<proteinExistence type="inferred from homology"/>
<dbReference type="AlphaFoldDB" id="A0A1I6MFD8"/>
<evidence type="ECO:0000256" key="13">
    <source>
        <dbReference type="RuleBase" id="RU000320"/>
    </source>
</evidence>
<evidence type="ECO:0000256" key="2">
    <source>
        <dbReference type="ARBA" id="ARBA00008200"/>
    </source>
</evidence>
<evidence type="ECO:0000256" key="10">
    <source>
        <dbReference type="ARBA" id="ARBA00023136"/>
    </source>
</evidence>
<evidence type="ECO:0000256" key="11">
    <source>
        <dbReference type="ARBA" id="ARBA00047726"/>
    </source>
</evidence>
<dbReference type="GO" id="GO:0042773">
    <property type="term" value="P:ATP synthesis coupled electron transport"/>
    <property type="evidence" value="ECO:0007669"/>
    <property type="project" value="InterPro"/>
</dbReference>
<evidence type="ECO:0000256" key="4">
    <source>
        <dbReference type="ARBA" id="ARBA00022719"/>
    </source>
</evidence>
<feature type="transmembrane region" description="Helical" evidence="14">
    <location>
        <begin position="337"/>
        <end position="358"/>
    </location>
</feature>
<dbReference type="InterPro" id="IPR001750">
    <property type="entry name" value="ND/Mrp_TM"/>
</dbReference>
<dbReference type="PANTHER" id="PTHR42829">
    <property type="entry name" value="NADH-UBIQUINONE OXIDOREDUCTASE CHAIN 5"/>
    <property type="match status" value="1"/>
</dbReference>
<dbReference type="Pfam" id="PF00662">
    <property type="entry name" value="Proton_antipo_N"/>
    <property type="match status" value="1"/>
</dbReference>
<evidence type="ECO:0000256" key="1">
    <source>
        <dbReference type="ARBA" id="ARBA00004127"/>
    </source>
</evidence>
<feature type="transmembrane region" description="Helical" evidence="14">
    <location>
        <begin position="528"/>
        <end position="550"/>
    </location>
</feature>
<keyword evidence="4" id="KW-0874">Quinone</keyword>
<organism evidence="18 19">
    <name type="scientific">Granulicella pectinivorans</name>
    <dbReference type="NCBI Taxonomy" id="474950"/>
    <lineage>
        <taxon>Bacteria</taxon>
        <taxon>Pseudomonadati</taxon>
        <taxon>Acidobacteriota</taxon>
        <taxon>Terriglobia</taxon>
        <taxon>Terriglobales</taxon>
        <taxon>Acidobacteriaceae</taxon>
        <taxon>Granulicella</taxon>
    </lineage>
</organism>
<dbReference type="PRINTS" id="PR01435">
    <property type="entry name" value="NPOXDRDTASE5"/>
</dbReference>
<evidence type="ECO:0000256" key="8">
    <source>
        <dbReference type="ARBA" id="ARBA00022989"/>
    </source>
</evidence>
<dbReference type="GO" id="GO:0008137">
    <property type="term" value="F:NADH dehydrogenase (ubiquinone) activity"/>
    <property type="evidence" value="ECO:0007669"/>
    <property type="project" value="InterPro"/>
</dbReference>
<evidence type="ECO:0000259" key="16">
    <source>
        <dbReference type="Pfam" id="PF00662"/>
    </source>
</evidence>
<dbReference type="InterPro" id="IPR018393">
    <property type="entry name" value="NADHpl_OxRdtase_5_subgr"/>
</dbReference>
<dbReference type="InterPro" id="IPR001516">
    <property type="entry name" value="Proton_antipo_N"/>
</dbReference>
<dbReference type="GO" id="GO:0003954">
    <property type="term" value="F:NADH dehydrogenase activity"/>
    <property type="evidence" value="ECO:0007669"/>
    <property type="project" value="TreeGrafter"/>
</dbReference>
<keyword evidence="7" id="KW-1278">Translocase</keyword>
<dbReference type="GO" id="GO:0048038">
    <property type="term" value="F:quinone binding"/>
    <property type="evidence" value="ECO:0007669"/>
    <property type="project" value="UniProtKB-KW"/>
</dbReference>
<dbReference type="NCBIfam" id="NF005141">
    <property type="entry name" value="PRK06590.1"/>
    <property type="match status" value="1"/>
</dbReference>
<feature type="transmembrane region" description="Helical" evidence="14">
    <location>
        <begin position="281"/>
        <end position="302"/>
    </location>
</feature>
<dbReference type="GO" id="GO:0016020">
    <property type="term" value="C:membrane"/>
    <property type="evidence" value="ECO:0007669"/>
    <property type="project" value="UniProtKB-SubCell"/>
</dbReference>
<evidence type="ECO:0000256" key="12">
    <source>
        <dbReference type="ARBA" id="ARBA00048026"/>
    </source>
</evidence>
<feature type="transmembrane region" description="Helical" evidence="14">
    <location>
        <begin position="309"/>
        <end position="331"/>
    </location>
</feature>
<comment type="catalytic activity">
    <reaction evidence="12">
        <text>a plastoquinone + NADH + (n+1) H(+)(in) = a plastoquinol + NAD(+) + n H(+)(out)</text>
        <dbReference type="Rhea" id="RHEA:42608"/>
        <dbReference type="Rhea" id="RHEA-COMP:9561"/>
        <dbReference type="Rhea" id="RHEA-COMP:9562"/>
        <dbReference type="ChEBI" id="CHEBI:15378"/>
        <dbReference type="ChEBI" id="CHEBI:17757"/>
        <dbReference type="ChEBI" id="CHEBI:57540"/>
        <dbReference type="ChEBI" id="CHEBI:57945"/>
        <dbReference type="ChEBI" id="CHEBI:62192"/>
    </reaction>
</comment>
<dbReference type="InterPro" id="IPR002128">
    <property type="entry name" value="NADH_UbQ_OxRdtase_chlpt_su5_C"/>
</dbReference>
<feature type="transmembrane region" description="Helical" evidence="14">
    <location>
        <begin position="181"/>
        <end position="206"/>
    </location>
</feature>
<dbReference type="GO" id="GO:0012505">
    <property type="term" value="C:endomembrane system"/>
    <property type="evidence" value="ECO:0007669"/>
    <property type="project" value="UniProtKB-SubCell"/>
</dbReference>
<feature type="transmembrane region" description="Helical" evidence="14">
    <location>
        <begin position="378"/>
        <end position="399"/>
    </location>
</feature>
<feature type="domain" description="NADH:quinone oxidoreductase/Mrp antiporter transmembrane" evidence="15">
    <location>
        <begin position="135"/>
        <end position="413"/>
    </location>
</feature>
<dbReference type="Proteomes" id="UP000199024">
    <property type="component" value="Unassembled WGS sequence"/>
</dbReference>
<comment type="similarity">
    <text evidence="2">Belongs to the complex I subunit 5 family.</text>
</comment>
<dbReference type="Pfam" id="PF00361">
    <property type="entry name" value="Proton_antipo_M"/>
    <property type="match status" value="1"/>
</dbReference>
<evidence type="ECO:0000313" key="18">
    <source>
        <dbReference type="EMBL" id="SFS14424.1"/>
    </source>
</evidence>
<feature type="transmembrane region" description="Helical" evidence="14">
    <location>
        <begin position="86"/>
        <end position="106"/>
    </location>
</feature>
<dbReference type="OrthoDB" id="9807568at2"/>
<feature type="domain" description="NADH:ubiquinone/plastoquinone oxidoreductase chloroplast chain 5 C-terminal" evidence="17">
    <location>
        <begin position="466"/>
        <end position="549"/>
    </location>
</feature>
<feature type="transmembrane region" description="Helical" evidence="14">
    <location>
        <begin position="419"/>
        <end position="440"/>
    </location>
</feature>
<keyword evidence="6" id="KW-0618">Plastoquinone</keyword>
<feature type="domain" description="NADH-Ubiquinone oxidoreductase (complex I) chain 5 N-terminal" evidence="16">
    <location>
        <begin position="69"/>
        <end position="119"/>
    </location>
</feature>
<dbReference type="Pfam" id="PF01010">
    <property type="entry name" value="Proton_antipo_C"/>
    <property type="match status" value="1"/>
</dbReference>
<keyword evidence="5" id="KW-0521">NADP</keyword>
<accession>A0A1I6MFD8</accession>
<evidence type="ECO:0000259" key="17">
    <source>
        <dbReference type="Pfam" id="PF01010"/>
    </source>
</evidence>
<evidence type="ECO:0000256" key="7">
    <source>
        <dbReference type="ARBA" id="ARBA00022967"/>
    </source>
</evidence>
<feature type="transmembrane region" description="Helical" evidence="14">
    <location>
        <begin position="212"/>
        <end position="230"/>
    </location>
</feature>